<feature type="domain" description="DUF4440" evidence="2">
    <location>
        <begin position="50"/>
        <end position="159"/>
    </location>
</feature>
<protein>
    <recommendedName>
        <fullName evidence="2">DUF4440 domain-containing protein</fullName>
    </recommendedName>
</protein>
<evidence type="ECO:0000313" key="3">
    <source>
        <dbReference type="EMBL" id="GIG87955.1"/>
    </source>
</evidence>
<reference evidence="3 4" key="1">
    <citation type="submission" date="2021-01" db="EMBL/GenBank/DDBJ databases">
        <title>Whole genome shotgun sequence of Plantactinospora endophytica NBRC 110450.</title>
        <authorList>
            <person name="Komaki H."/>
            <person name="Tamura T."/>
        </authorList>
    </citation>
    <scope>NUCLEOTIDE SEQUENCE [LARGE SCALE GENOMIC DNA]</scope>
    <source>
        <strain evidence="3 4">NBRC 110450</strain>
    </source>
</reference>
<organism evidence="3 4">
    <name type="scientific">Plantactinospora endophytica</name>
    <dbReference type="NCBI Taxonomy" id="673535"/>
    <lineage>
        <taxon>Bacteria</taxon>
        <taxon>Bacillati</taxon>
        <taxon>Actinomycetota</taxon>
        <taxon>Actinomycetes</taxon>
        <taxon>Micromonosporales</taxon>
        <taxon>Micromonosporaceae</taxon>
        <taxon>Plantactinospora</taxon>
    </lineage>
</organism>
<proteinExistence type="predicted"/>
<keyword evidence="4" id="KW-1185">Reference proteome</keyword>
<dbReference type="InterPro" id="IPR027843">
    <property type="entry name" value="DUF4440"/>
</dbReference>
<comment type="caution">
    <text evidence="3">The sequence shown here is derived from an EMBL/GenBank/DDBJ whole genome shotgun (WGS) entry which is preliminary data.</text>
</comment>
<gene>
    <name evidence="3" type="ORF">Pen02_28910</name>
</gene>
<feature type="signal peptide" evidence="1">
    <location>
        <begin position="1"/>
        <end position="29"/>
    </location>
</feature>
<dbReference type="Proteomes" id="UP000646749">
    <property type="component" value="Unassembled WGS sequence"/>
</dbReference>
<feature type="chain" id="PRO_5046850041" description="DUF4440 domain-containing protein" evidence="1">
    <location>
        <begin position="30"/>
        <end position="173"/>
    </location>
</feature>
<dbReference type="InterPro" id="IPR011944">
    <property type="entry name" value="Steroid_delta5-4_isomerase"/>
</dbReference>
<dbReference type="RefSeq" id="WP_203866484.1">
    <property type="nucleotide sequence ID" value="NZ_BONW01000013.1"/>
</dbReference>
<name>A0ABQ4DZT1_9ACTN</name>
<dbReference type="Gene3D" id="3.10.450.50">
    <property type="match status" value="1"/>
</dbReference>
<sequence>MSVQRRYRRLVFAMVVGAAVVGGMTPAVAATPPAGRDAAASRQHDLAALDRLQERQEDAWARGDGAAYAAIHTPDADVVTFNGDHLRTRAGIEAGMQSYFDMYLRGTRLSTLTEQVRFPEPDLAVIVRTGCVLWPGETTCSEEALSVNTNIAVKRHGTWWYTSFQNTRIRPFG</sequence>
<evidence type="ECO:0000259" key="2">
    <source>
        <dbReference type="Pfam" id="PF14534"/>
    </source>
</evidence>
<dbReference type="Pfam" id="PF14534">
    <property type="entry name" value="DUF4440"/>
    <property type="match status" value="1"/>
</dbReference>
<dbReference type="SUPFAM" id="SSF54427">
    <property type="entry name" value="NTF2-like"/>
    <property type="match status" value="1"/>
</dbReference>
<dbReference type="EMBL" id="BONW01000013">
    <property type="protein sequence ID" value="GIG87955.1"/>
    <property type="molecule type" value="Genomic_DNA"/>
</dbReference>
<evidence type="ECO:0000313" key="4">
    <source>
        <dbReference type="Proteomes" id="UP000646749"/>
    </source>
</evidence>
<evidence type="ECO:0000256" key="1">
    <source>
        <dbReference type="SAM" id="SignalP"/>
    </source>
</evidence>
<accession>A0ABQ4DZT1</accession>
<dbReference type="NCBIfam" id="TIGR02246">
    <property type="entry name" value="SgcJ/EcaC family oxidoreductase"/>
    <property type="match status" value="1"/>
</dbReference>
<keyword evidence="1" id="KW-0732">Signal</keyword>
<dbReference type="InterPro" id="IPR032710">
    <property type="entry name" value="NTF2-like_dom_sf"/>
</dbReference>